<evidence type="ECO:0000256" key="2">
    <source>
        <dbReference type="ARBA" id="ARBA00023125"/>
    </source>
</evidence>
<keyword evidence="2" id="KW-0238">DNA-binding</keyword>
<evidence type="ECO:0000313" key="7">
    <source>
        <dbReference type="EMBL" id="WOK96403.1"/>
    </source>
</evidence>
<feature type="domain" description="NAC" evidence="6">
    <location>
        <begin position="1"/>
        <end position="125"/>
    </location>
</feature>
<sequence>MFSYLSLMMHILAGKALQGGNHWYFFSQAVTGVNKISPSGYWMPAGARETITSSGRDVGIKTTLVFYIGEAPHGVKTNWVMHEYRLLDGVAISSRTNYSHSSSSMKRGSKKRSDVNLVVCRVHEASFFHVEETELSCLDEVFLSLDDLDEISMP</sequence>
<feature type="signal peptide" evidence="5">
    <location>
        <begin position="1"/>
        <end position="16"/>
    </location>
</feature>
<name>A0AAQ3JVY5_9LILI</name>
<protein>
    <recommendedName>
        <fullName evidence="6">NAC domain-containing protein</fullName>
    </recommendedName>
</protein>
<gene>
    <name evidence="7" type="ORF">Cni_G05110</name>
</gene>
<evidence type="ECO:0000256" key="3">
    <source>
        <dbReference type="ARBA" id="ARBA00023163"/>
    </source>
</evidence>
<dbReference type="Gene3D" id="2.170.150.80">
    <property type="entry name" value="NAC domain"/>
    <property type="match status" value="1"/>
</dbReference>
<dbReference type="GO" id="GO:0006355">
    <property type="term" value="P:regulation of DNA-templated transcription"/>
    <property type="evidence" value="ECO:0007669"/>
    <property type="project" value="InterPro"/>
</dbReference>
<dbReference type="InterPro" id="IPR003441">
    <property type="entry name" value="NAC-dom"/>
</dbReference>
<dbReference type="InterPro" id="IPR036093">
    <property type="entry name" value="NAC_dom_sf"/>
</dbReference>
<dbReference type="SUPFAM" id="SSF101941">
    <property type="entry name" value="NAC domain"/>
    <property type="match status" value="1"/>
</dbReference>
<keyword evidence="5" id="KW-0732">Signal</keyword>
<dbReference type="GO" id="GO:0003677">
    <property type="term" value="F:DNA binding"/>
    <property type="evidence" value="ECO:0007669"/>
    <property type="project" value="UniProtKB-KW"/>
</dbReference>
<dbReference type="PROSITE" id="PS51005">
    <property type="entry name" value="NAC"/>
    <property type="match status" value="1"/>
</dbReference>
<organism evidence="7 8">
    <name type="scientific">Canna indica</name>
    <name type="common">Indian-shot</name>
    <dbReference type="NCBI Taxonomy" id="4628"/>
    <lineage>
        <taxon>Eukaryota</taxon>
        <taxon>Viridiplantae</taxon>
        <taxon>Streptophyta</taxon>
        <taxon>Embryophyta</taxon>
        <taxon>Tracheophyta</taxon>
        <taxon>Spermatophyta</taxon>
        <taxon>Magnoliopsida</taxon>
        <taxon>Liliopsida</taxon>
        <taxon>Zingiberales</taxon>
        <taxon>Cannaceae</taxon>
        <taxon>Canna</taxon>
    </lineage>
</organism>
<accession>A0AAQ3JVY5</accession>
<dbReference type="AlphaFoldDB" id="A0AAQ3JVY5"/>
<dbReference type="Pfam" id="PF02365">
    <property type="entry name" value="NAM"/>
    <property type="match status" value="1"/>
</dbReference>
<feature type="chain" id="PRO_5042922202" description="NAC domain-containing protein" evidence="5">
    <location>
        <begin position="17"/>
        <end position="154"/>
    </location>
</feature>
<proteinExistence type="predicted"/>
<dbReference type="Proteomes" id="UP001327560">
    <property type="component" value="Chromosome 2"/>
</dbReference>
<keyword evidence="1" id="KW-0805">Transcription regulation</keyword>
<evidence type="ECO:0000259" key="6">
    <source>
        <dbReference type="PROSITE" id="PS51005"/>
    </source>
</evidence>
<evidence type="ECO:0000256" key="5">
    <source>
        <dbReference type="SAM" id="SignalP"/>
    </source>
</evidence>
<keyword evidence="3" id="KW-0804">Transcription</keyword>
<evidence type="ECO:0000313" key="8">
    <source>
        <dbReference type="Proteomes" id="UP001327560"/>
    </source>
</evidence>
<dbReference type="PANTHER" id="PTHR31744">
    <property type="entry name" value="PROTEIN CUP-SHAPED COTYLEDON 2-RELATED"/>
    <property type="match status" value="1"/>
</dbReference>
<reference evidence="7 8" key="1">
    <citation type="submission" date="2023-10" db="EMBL/GenBank/DDBJ databases">
        <title>Chromosome-scale genome assembly provides insights into flower coloration mechanisms of Canna indica.</title>
        <authorList>
            <person name="Li C."/>
        </authorList>
    </citation>
    <scope>NUCLEOTIDE SEQUENCE [LARGE SCALE GENOMIC DNA]</scope>
    <source>
        <tissue evidence="7">Flower</tissue>
    </source>
</reference>
<dbReference type="EMBL" id="CP136891">
    <property type="protein sequence ID" value="WOK96403.1"/>
    <property type="molecule type" value="Genomic_DNA"/>
</dbReference>
<evidence type="ECO:0000256" key="1">
    <source>
        <dbReference type="ARBA" id="ARBA00023015"/>
    </source>
</evidence>
<keyword evidence="4" id="KW-0539">Nucleus</keyword>
<dbReference type="PANTHER" id="PTHR31744:SF22">
    <property type="entry name" value="NAC DOMAIN CONTAINING PROTEIN 58"/>
    <property type="match status" value="1"/>
</dbReference>
<keyword evidence="8" id="KW-1185">Reference proteome</keyword>
<evidence type="ECO:0000256" key="4">
    <source>
        <dbReference type="ARBA" id="ARBA00023242"/>
    </source>
</evidence>